<dbReference type="InterPro" id="IPR036812">
    <property type="entry name" value="NAD(P)_OxRdtase_dom_sf"/>
</dbReference>
<dbReference type="AlphaFoldDB" id="A0A178HWH0"/>
<evidence type="ECO:0000259" key="1">
    <source>
        <dbReference type="Pfam" id="PF00248"/>
    </source>
</evidence>
<organism evidence="2 3">
    <name type="scientific">Devosia elaeis</name>
    <dbReference type="NCBI Taxonomy" id="1770058"/>
    <lineage>
        <taxon>Bacteria</taxon>
        <taxon>Pseudomonadati</taxon>
        <taxon>Pseudomonadota</taxon>
        <taxon>Alphaproteobacteria</taxon>
        <taxon>Hyphomicrobiales</taxon>
        <taxon>Devosiaceae</taxon>
        <taxon>Devosia</taxon>
    </lineage>
</organism>
<accession>A0A178HWH0</accession>
<protein>
    <recommendedName>
        <fullName evidence="1">NADP-dependent oxidoreductase domain-containing protein</fullName>
    </recommendedName>
</protein>
<feature type="domain" description="NADP-dependent oxidoreductase" evidence="1">
    <location>
        <begin position="17"/>
        <end position="203"/>
    </location>
</feature>
<dbReference type="Proteomes" id="UP000078389">
    <property type="component" value="Unassembled WGS sequence"/>
</dbReference>
<dbReference type="OrthoDB" id="8394608at2"/>
<evidence type="ECO:0000313" key="3">
    <source>
        <dbReference type="Proteomes" id="UP000078389"/>
    </source>
</evidence>
<dbReference type="InterPro" id="IPR050523">
    <property type="entry name" value="AKR_Detox_Biosynth"/>
</dbReference>
<comment type="caution">
    <text evidence="2">The sequence shown here is derived from an EMBL/GenBank/DDBJ whole genome shotgun (WGS) entry which is preliminary data.</text>
</comment>
<gene>
    <name evidence="2" type="ORF">A3840_11215</name>
</gene>
<name>A0A178HWH0_9HYPH</name>
<evidence type="ECO:0000313" key="2">
    <source>
        <dbReference type="EMBL" id="OAM76977.1"/>
    </source>
</evidence>
<sequence>MLTMLDKTDLGPLSVSRLALGAMLFGGNVEESLSRQLLDQYVAAGGNFIDTANNYSFWTAYAGSSEDLLGRWLKDRGRRDDLVIATKVGALPNRAGAGLEDIEGLGRTAIMRGIDSSLRRLGTDYIDLYYAHIDDRTTDLEETLAAFNALVQAGKVRAIACSNMAVWRIERARQLSRQHGWAEYAGLQQHFSYFRPRPDSDLKRNAVMGLRGGWGTEAGLRGQHLDYIRFNPDFRAVAYTPMLRGAYADPSRLEPAYRTEDNDKRRAALEAVAGETGATPSQVVIAWLLHSTPAIIPLVAASTPAQLAENIAGAGLTLSAEQMAHLDGAA</sequence>
<proteinExistence type="predicted"/>
<dbReference type="GO" id="GO:0005829">
    <property type="term" value="C:cytosol"/>
    <property type="evidence" value="ECO:0007669"/>
    <property type="project" value="TreeGrafter"/>
</dbReference>
<dbReference type="SUPFAM" id="SSF51430">
    <property type="entry name" value="NAD(P)-linked oxidoreductase"/>
    <property type="match status" value="1"/>
</dbReference>
<dbReference type="Gene3D" id="3.20.20.100">
    <property type="entry name" value="NADP-dependent oxidoreductase domain"/>
    <property type="match status" value="1"/>
</dbReference>
<dbReference type="PANTHER" id="PTHR43364:SF6">
    <property type="entry name" value="OXIDOREDUCTASE-RELATED"/>
    <property type="match status" value="1"/>
</dbReference>
<dbReference type="Pfam" id="PF00248">
    <property type="entry name" value="Aldo_ket_red"/>
    <property type="match status" value="2"/>
</dbReference>
<dbReference type="CDD" id="cd19752">
    <property type="entry name" value="AKR_unchar"/>
    <property type="match status" value="1"/>
</dbReference>
<dbReference type="EMBL" id="LVVY01000087">
    <property type="protein sequence ID" value="OAM76977.1"/>
    <property type="molecule type" value="Genomic_DNA"/>
</dbReference>
<reference evidence="2 3" key="1">
    <citation type="submission" date="2016-03" db="EMBL/GenBank/DDBJ databases">
        <title>Genome sequencing of Devosia sp. S37.</title>
        <authorList>
            <person name="Mohd Nor M."/>
        </authorList>
    </citation>
    <scope>NUCLEOTIDE SEQUENCE [LARGE SCALE GENOMIC DNA]</scope>
    <source>
        <strain evidence="2 3">S37</strain>
    </source>
</reference>
<dbReference type="STRING" id="1770058.A3840_11215"/>
<feature type="domain" description="NADP-dependent oxidoreductase" evidence="1">
    <location>
        <begin position="227"/>
        <end position="328"/>
    </location>
</feature>
<dbReference type="InterPro" id="IPR023210">
    <property type="entry name" value="NADP_OxRdtase_dom"/>
</dbReference>
<keyword evidence="3" id="KW-1185">Reference proteome</keyword>
<dbReference type="PANTHER" id="PTHR43364">
    <property type="entry name" value="NADH-SPECIFIC METHYLGLYOXAL REDUCTASE-RELATED"/>
    <property type="match status" value="1"/>
</dbReference>